<evidence type="ECO:0000256" key="2">
    <source>
        <dbReference type="ARBA" id="ARBA00022737"/>
    </source>
</evidence>
<evidence type="ECO:0000256" key="4">
    <source>
        <dbReference type="ARBA" id="ARBA00022833"/>
    </source>
</evidence>
<dbReference type="InterPro" id="IPR044713">
    <property type="entry name" value="DNJA1/2-like"/>
</dbReference>
<dbReference type="InterPro" id="IPR036869">
    <property type="entry name" value="J_dom_sf"/>
</dbReference>
<dbReference type="SUPFAM" id="SSF49493">
    <property type="entry name" value="HSP40/DnaJ peptide-binding domain"/>
    <property type="match status" value="2"/>
</dbReference>
<accession>A0A6C0DT46</accession>
<dbReference type="PROSITE" id="PS00636">
    <property type="entry name" value="DNAJ_1"/>
    <property type="match status" value="1"/>
</dbReference>
<dbReference type="PRINTS" id="PR00625">
    <property type="entry name" value="JDOMAIN"/>
</dbReference>
<dbReference type="Gene3D" id="2.60.260.20">
    <property type="entry name" value="Urease metallochaperone UreE, N-terminal domain"/>
    <property type="match status" value="2"/>
</dbReference>
<dbReference type="InterPro" id="IPR036410">
    <property type="entry name" value="HSP_DnaJ_Cys-rich_dom_sf"/>
</dbReference>
<sequence length="385" mass="41340">MTLYERLEVSKTASPEEIKKAFYRLSKATHPDKGGDAEAFKAISQAYEILSDPDKRRHYDMTGSIDEGGGGGGPVDLSEMFGVGGNPFGFGGGMPFGGDLGAMFGSMFGGGQRVRRKAAQGPDKTQDLPLKLSDFYNGRTIPITFQQQRACGLCKASGALKSESCNGCKGAGMKMFMRQLGPGMIQQGMAPCSDCSGEGKRIIQVCHECNGRKYKADSKTLDARILPGMAEGEKIRFHGECSDSPDYETPGDVVLNLIRAGVETEADLEWKGSDLHTTHSVEVGEALLGFNAVVKGHPTGKEISLSWGGGLLQHEMVLMAKGLGMPVKGKPGQFGDLFVHIEISVGVGELKRVWTEEERVMLRTLFPDWEVPSTGGIPLGFQPPA</sequence>
<dbReference type="Gene3D" id="1.10.287.110">
    <property type="entry name" value="DnaJ domain"/>
    <property type="match status" value="1"/>
</dbReference>
<evidence type="ECO:0000256" key="1">
    <source>
        <dbReference type="ARBA" id="ARBA00022723"/>
    </source>
</evidence>
<evidence type="ECO:0008006" key="8">
    <source>
        <dbReference type="Google" id="ProtNLM"/>
    </source>
</evidence>
<evidence type="ECO:0000256" key="3">
    <source>
        <dbReference type="ARBA" id="ARBA00022771"/>
    </source>
</evidence>
<dbReference type="SMART" id="SM00271">
    <property type="entry name" value="DnaJ"/>
    <property type="match status" value="1"/>
</dbReference>
<dbReference type="SUPFAM" id="SSF57938">
    <property type="entry name" value="DnaJ/Hsp40 cysteine-rich domain"/>
    <property type="match status" value="1"/>
</dbReference>
<keyword evidence="2" id="KW-0677">Repeat</keyword>
<reference evidence="7" key="1">
    <citation type="journal article" date="2020" name="Nature">
        <title>Giant virus diversity and host interactions through global metagenomics.</title>
        <authorList>
            <person name="Schulz F."/>
            <person name="Roux S."/>
            <person name="Paez-Espino D."/>
            <person name="Jungbluth S."/>
            <person name="Walsh D.A."/>
            <person name="Denef V.J."/>
            <person name="McMahon K.D."/>
            <person name="Konstantinidis K.T."/>
            <person name="Eloe-Fadrosh E.A."/>
            <person name="Kyrpides N.C."/>
            <person name="Woyke T."/>
        </authorList>
    </citation>
    <scope>NUCLEOTIDE SEQUENCE</scope>
    <source>
        <strain evidence="7">GVMAG-M-3300023174-57</strain>
    </source>
</reference>
<dbReference type="AlphaFoldDB" id="A0A6C0DT46"/>
<name>A0A6C0DT46_9ZZZZ</name>
<dbReference type="InterPro" id="IPR001623">
    <property type="entry name" value="DnaJ_domain"/>
</dbReference>
<keyword evidence="3" id="KW-0863">Zinc-finger</keyword>
<dbReference type="Pfam" id="PF00684">
    <property type="entry name" value="DnaJ_CXXCXGXG"/>
    <property type="match status" value="1"/>
</dbReference>
<dbReference type="InterPro" id="IPR008971">
    <property type="entry name" value="HSP40/DnaJ_pept-bd"/>
</dbReference>
<feature type="domain" description="J" evidence="5">
    <location>
        <begin position="2"/>
        <end position="63"/>
    </location>
</feature>
<evidence type="ECO:0000259" key="5">
    <source>
        <dbReference type="PROSITE" id="PS50076"/>
    </source>
</evidence>
<keyword evidence="4" id="KW-0862">Zinc</keyword>
<organism evidence="7">
    <name type="scientific">viral metagenome</name>
    <dbReference type="NCBI Taxonomy" id="1070528"/>
    <lineage>
        <taxon>unclassified sequences</taxon>
        <taxon>metagenomes</taxon>
        <taxon>organismal metagenomes</taxon>
    </lineage>
</organism>
<dbReference type="GO" id="GO:0051082">
    <property type="term" value="F:unfolded protein binding"/>
    <property type="evidence" value="ECO:0007669"/>
    <property type="project" value="InterPro"/>
</dbReference>
<feature type="domain" description="CR-type" evidence="6">
    <location>
        <begin position="138"/>
        <end position="218"/>
    </location>
</feature>
<dbReference type="GO" id="GO:0030544">
    <property type="term" value="F:Hsp70 protein binding"/>
    <property type="evidence" value="ECO:0007669"/>
    <property type="project" value="InterPro"/>
</dbReference>
<dbReference type="PANTHER" id="PTHR43888">
    <property type="entry name" value="DNAJ-LIKE-2, ISOFORM A-RELATED"/>
    <property type="match status" value="1"/>
</dbReference>
<dbReference type="PROSITE" id="PS50076">
    <property type="entry name" value="DNAJ_2"/>
    <property type="match status" value="1"/>
</dbReference>
<dbReference type="InterPro" id="IPR018253">
    <property type="entry name" value="DnaJ_domain_CS"/>
</dbReference>
<dbReference type="CDD" id="cd10719">
    <property type="entry name" value="DnaJ_zf"/>
    <property type="match status" value="1"/>
</dbReference>
<evidence type="ECO:0000259" key="6">
    <source>
        <dbReference type="PROSITE" id="PS51188"/>
    </source>
</evidence>
<dbReference type="InterPro" id="IPR002939">
    <property type="entry name" value="DnaJ_C"/>
</dbReference>
<proteinExistence type="predicted"/>
<dbReference type="InterPro" id="IPR001305">
    <property type="entry name" value="HSP_DnaJ_Cys-rich_dom"/>
</dbReference>
<dbReference type="EMBL" id="MN739667">
    <property type="protein sequence ID" value="QHT19540.1"/>
    <property type="molecule type" value="Genomic_DNA"/>
</dbReference>
<dbReference type="Pfam" id="PF01556">
    <property type="entry name" value="DnaJ_C"/>
    <property type="match status" value="1"/>
</dbReference>
<dbReference type="SUPFAM" id="SSF46565">
    <property type="entry name" value="Chaperone J-domain"/>
    <property type="match status" value="1"/>
</dbReference>
<keyword evidence="1" id="KW-0479">Metal-binding</keyword>
<evidence type="ECO:0000313" key="7">
    <source>
        <dbReference type="EMBL" id="QHT19540.1"/>
    </source>
</evidence>
<dbReference type="GO" id="GO:0006457">
    <property type="term" value="P:protein folding"/>
    <property type="evidence" value="ECO:0007669"/>
    <property type="project" value="InterPro"/>
</dbReference>
<dbReference type="Pfam" id="PF00226">
    <property type="entry name" value="DnaJ"/>
    <property type="match status" value="1"/>
</dbReference>
<dbReference type="GO" id="GO:0008270">
    <property type="term" value="F:zinc ion binding"/>
    <property type="evidence" value="ECO:0007669"/>
    <property type="project" value="UniProtKB-KW"/>
</dbReference>
<dbReference type="PROSITE" id="PS51188">
    <property type="entry name" value="ZF_CR"/>
    <property type="match status" value="1"/>
</dbReference>
<dbReference type="CDD" id="cd06257">
    <property type="entry name" value="DnaJ"/>
    <property type="match status" value="1"/>
</dbReference>
<dbReference type="Gene3D" id="2.10.230.10">
    <property type="entry name" value="Heat shock protein DnaJ, cysteine-rich domain"/>
    <property type="match status" value="1"/>
</dbReference>
<dbReference type="FunFam" id="2.10.230.10:FF:000001">
    <property type="entry name" value="DnaJ subfamily A member 2"/>
    <property type="match status" value="1"/>
</dbReference>
<protein>
    <recommendedName>
        <fullName evidence="8">Chaperone</fullName>
    </recommendedName>
</protein>